<feature type="compositionally biased region" description="Basic and acidic residues" evidence="1">
    <location>
        <begin position="95"/>
        <end position="106"/>
    </location>
</feature>
<dbReference type="RefSeq" id="WP_153494525.1">
    <property type="nucleotide sequence ID" value="NZ_CBCRWP010000001.1"/>
</dbReference>
<accession>A0A7X1Z6C6</accession>
<feature type="transmembrane region" description="Helical" evidence="2">
    <location>
        <begin position="18"/>
        <end position="37"/>
    </location>
</feature>
<dbReference type="EMBL" id="WITJ01000001">
    <property type="protein sequence ID" value="MQW38381.1"/>
    <property type="molecule type" value="Genomic_DNA"/>
</dbReference>
<organism evidence="3 4">
    <name type="scientific">Lactococcus hircilactis</name>
    <dbReference type="NCBI Taxonomy" id="1494462"/>
    <lineage>
        <taxon>Bacteria</taxon>
        <taxon>Bacillati</taxon>
        <taxon>Bacillota</taxon>
        <taxon>Bacilli</taxon>
        <taxon>Lactobacillales</taxon>
        <taxon>Streptococcaceae</taxon>
        <taxon>Lactococcus</taxon>
    </lineage>
</organism>
<keyword evidence="4" id="KW-1185">Reference proteome</keyword>
<feature type="compositionally biased region" description="Basic and acidic residues" evidence="1">
    <location>
        <begin position="118"/>
        <end position="127"/>
    </location>
</feature>
<gene>
    <name evidence="3" type="ORF">GHI93_00250</name>
</gene>
<protein>
    <submittedName>
        <fullName evidence="3">Uncharacterized protein</fullName>
    </submittedName>
</protein>
<evidence type="ECO:0000313" key="3">
    <source>
        <dbReference type="EMBL" id="MQW38381.1"/>
    </source>
</evidence>
<dbReference type="OrthoDB" id="9864875at2"/>
<evidence type="ECO:0000256" key="1">
    <source>
        <dbReference type="SAM" id="MobiDB-lite"/>
    </source>
</evidence>
<dbReference type="AlphaFoldDB" id="A0A7X1Z6C6"/>
<name>A0A7X1Z6C6_9LACT</name>
<evidence type="ECO:0000313" key="4">
    <source>
        <dbReference type="Proteomes" id="UP000439550"/>
    </source>
</evidence>
<feature type="transmembrane region" description="Helical" evidence="2">
    <location>
        <begin position="44"/>
        <end position="62"/>
    </location>
</feature>
<comment type="caution">
    <text evidence="3">The sequence shown here is derived from an EMBL/GenBank/DDBJ whole genome shotgun (WGS) entry which is preliminary data.</text>
</comment>
<evidence type="ECO:0000256" key="2">
    <source>
        <dbReference type="SAM" id="Phobius"/>
    </source>
</evidence>
<feature type="region of interest" description="Disordered" evidence="1">
    <location>
        <begin position="95"/>
        <end position="127"/>
    </location>
</feature>
<keyword evidence="2" id="KW-0472">Membrane</keyword>
<keyword evidence="2" id="KW-0812">Transmembrane</keyword>
<reference evidence="3 4" key="1">
    <citation type="submission" date="2019-10" db="EMBL/GenBank/DDBJ databases">
        <authorList>
            <person name="Dong K."/>
        </authorList>
    </citation>
    <scope>NUCLEOTIDE SEQUENCE [LARGE SCALE GENOMIC DNA]</scope>
    <source>
        <strain evidence="3 4">DSM 28960</strain>
    </source>
</reference>
<sequence length="127" mass="14730">MEIRIYKDGAKTGKTTKLVIAGFLIAAVIAISAYALIKWKLPFLEVQTFTIIAIFSIGISTFGRFKGLPLWQFFYLALKFRLTINHRTYKIERKSEDTQLETEKTKKSAAGRPKLWRKTKDREEKNK</sequence>
<proteinExistence type="predicted"/>
<dbReference type="Proteomes" id="UP000439550">
    <property type="component" value="Unassembled WGS sequence"/>
</dbReference>
<keyword evidence="2" id="KW-1133">Transmembrane helix</keyword>